<organism evidence="1 2">
    <name type="scientific">Ruminiclostridium papyrosolvens DSM 2782</name>
    <dbReference type="NCBI Taxonomy" id="588581"/>
    <lineage>
        <taxon>Bacteria</taxon>
        <taxon>Bacillati</taxon>
        <taxon>Bacillota</taxon>
        <taxon>Clostridia</taxon>
        <taxon>Eubacteriales</taxon>
        <taxon>Oscillospiraceae</taxon>
        <taxon>Ruminiclostridium</taxon>
    </lineage>
</organism>
<dbReference type="RefSeq" id="WP_004622205.1">
    <property type="nucleotide sequence ID" value="NZ_ACXX02000018.1"/>
</dbReference>
<reference evidence="1" key="2">
    <citation type="submission" date="2011-01" db="EMBL/GenBank/DDBJ databases">
        <title>The Non-contiguous Finished genome of Clostridium papyrosolvens.</title>
        <authorList>
            <person name="Lucas S."/>
            <person name="Copeland A."/>
            <person name="Lapidus A."/>
            <person name="Cheng J.-F."/>
            <person name="Goodwin L."/>
            <person name="Pitluck S."/>
            <person name="Misra M."/>
            <person name="Chertkov O."/>
            <person name="Detter J.C."/>
            <person name="Han C."/>
            <person name="Tapia R."/>
            <person name="Land M."/>
            <person name="Hauser L."/>
            <person name="Kyrpides N."/>
            <person name="Ivanova N."/>
            <person name="Pagani I."/>
            <person name="Mouttaki H."/>
            <person name="He Z."/>
            <person name="Zhou J."/>
            <person name="Hemme C.L."/>
            <person name="Woyke T."/>
        </authorList>
    </citation>
    <scope>NUCLEOTIDE SEQUENCE [LARGE SCALE GENOMIC DNA]</scope>
    <source>
        <strain evidence="1">DSM 2782</strain>
    </source>
</reference>
<proteinExistence type="predicted"/>
<keyword evidence="2" id="KW-1185">Reference proteome</keyword>
<dbReference type="Proteomes" id="UP000003860">
    <property type="component" value="Unassembled WGS sequence"/>
</dbReference>
<reference evidence="1" key="1">
    <citation type="submission" date="2009-07" db="EMBL/GenBank/DDBJ databases">
        <authorList>
            <consortium name="US DOE Joint Genome Institute (JGI-PGF)"/>
            <person name="Lucas S."/>
            <person name="Copeland A."/>
            <person name="Lapidus A."/>
            <person name="Glavina del Rio T."/>
            <person name="Tice H."/>
            <person name="Bruce D."/>
            <person name="Goodwin L."/>
            <person name="Pitluck S."/>
            <person name="Larimer F."/>
            <person name="Land M.L."/>
            <person name="Mouttaki H."/>
            <person name="He Z."/>
            <person name="Zhou J."/>
            <person name="Hemme C.L."/>
        </authorList>
    </citation>
    <scope>NUCLEOTIDE SEQUENCE [LARGE SCALE GENOMIC DNA]</scope>
    <source>
        <strain evidence="1">DSM 2782</strain>
    </source>
</reference>
<evidence type="ECO:0000313" key="2">
    <source>
        <dbReference type="Proteomes" id="UP000003860"/>
    </source>
</evidence>
<dbReference type="AlphaFoldDB" id="F1TI13"/>
<comment type="caution">
    <text evidence="1">The sequence shown here is derived from an EMBL/GenBank/DDBJ whole genome shotgun (WGS) entry which is preliminary data.</text>
</comment>
<sequence length="73" mass="8377">MGMTDMFTSQLNVYDTDTGKKTVLKGNKHNYYISGGKLYAMVDDAGYLFDTNKKTFKNDIEMNAKNVEYDKIM</sequence>
<dbReference type="EMBL" id="ACXX02000018">
    <property type="protein sequence ID" value="EGD45948.1"/>
    <property type="molecule type" value="Genomic_DNA"/>
</dbReference>
<accession>F1TI13</accession>
<dbReference type="STRING" id="588581.Cpap_0551"/>
<evidence type="ECO:0000313" key="1">
    <source>
        <dbReference type="EMBL" id="EGD45948.1"/>
    </source>
</evidence>
<gene>
    <name evidence="1" type="ORF">Cpap_0551</name>
</gene>
<name>F1TI13_9FIRM</name>
<protein>
    <submittedName>
        <fullName evidence="1">Uncharacterized protein</fullName>
    </submittedName>
</protein>